<feature type="compositionally biased region" description="Polar residues" evidence="1">
    <location>
        <begin position="167"/>
        <end position="177"/>
    </location>
</feature>
<evidence type="ECO:0000313" key="2">
    <source>
        <dbReference type="EMBL" id="CAH2285317.1"/>
    </source>
</evidence>
<keyword evidence="3" id="KW-1185">Reference proteome</keyword>
<dbReference type="Proteomes" id="UP001295444">
    <property type="component" value="Chromosome 04"/>
</dbReference>
<dbReference type="EMBL" id="OW240915">
    <property type="protein sequence ID" value="CAH2285317.1"/>
    <property type="molecule type" value="Genomic_DNA"/>
</dbReference>
<sequence length="195" mass="21957">MRWPLFWVSGRRLAPLPPLDRRCHPSLHGQWLLHHSGMKMITQLWNTLWQHPSRWPRARPTYMVELIAEGTSQRHLTIIIACPRAMSAYYTGQTKVQATVNKHRQWGHKKSGTPLDNPCAVNSQEPPDPSTASPDMTGQRGRNLKPPTQHPVRNSPPQQPGPETPQLLPQTTETVQGDVTAPPGHEKRLPRTGVG</sequence>
<evidence type="ECO:0000313" key="3">
    <source>
        <dbReference type="Proteomes" id="UP001295444"/>
    </source>
</evidence>
<gene>
    <name evidence="2" type="ORF">PECUL_23A058826</name>
</gene>
<feature type="compositionally biased region" description="Polar residues" evidence="1">
    <location>
        <begin position="120"/>
        <end position="136"/>
    </location>
</feature>
<name>A0AAD1S0N2_PELCU</name>
<dbReference type="AlphaFoldDB" id="A0AAD1S0N2"/>
<reference evidence="2" key="1">
    <citation type="submission" date="2022-03" db="EMBL/GenBank/DDBJ databases">
        <authorList>
            <person name="Alioto T."/>
            <person name="Alioto T."/>
            <person name="Gomez Garrido J."/>
        </authorList>
    </citation>
    <scope>NUCLEOTIDE SEQUENCE</scope>
</reference>
<evidence type="ECO:0000256" key="1">
    <source>
        <dbReference type="SAM" id="MobiDB-lite"/>
    </source>
</evidence>
<feature type="compositionally biased region" description="Basic residues" evidence="1">
    <location>
        <begin position="101"/>
        <end position="111"/>
    </location>
</feature>
<organism evidence="2 3">
    <name type="scientific">Pelobates cultripes</name>
    <name type="common">Western spadefoot toad</name>
    <dbReference type="NCBI Taxonomy" id="61616"/>
    <lineage>
        <taxon>Eukaryota</taxon>
        <taxon>Metazoa</taxon>
        <taxon>Chordata</taxon>
        <taxon>Craniata</taxon>
        <taxon>Vertebrata</taxon>
        <taxon>Euteleostomi</taxon>
        <taxon>Amphibia</taxon>
        <taxon>Batrachia</taxon>
        <taxon>Anura</taxon>
        <taxon>Pelobatoidea</taxon>
        <taxon>Pelobatidae</taxon>
        <taxon>Pelobates</taxon>
    </lineage>
</organism>
<accession>A0AAD1S0N2</accession>
<proteinExistence type="predicted"/>
<protein>
    <submittedName>
        <fullName evidence="2">Uncharacterized protein</fullName>
    </submittedName>
</protein>
<feature type="region of interest" description="Disordered" evidence="1">
    <location>
        <begin position="101"/>
        <end position="195"/>
    </location>
</feature>